<dbReference type="AlphaFoldDB" id="A0A921QXM7"/>
<reference evidence="2" key="1">
    <citation type="journal article" date="2019" name="BMC Genomics">
        <title>A new reference genome for Sorghum bicolor reveals high levels of sequence similarity between sweet and grain genotypes: implications for the genetics of sugar metabolism.</title>
        <authorList>
            <person name="Cooper E.A."/>
            <person name="Brenton Z.W."/>
            <person name="Flinn B.S."/>
            <person name="Jenkins J."/>
            <person name="Shu S."/>
            <person name="Flowers D."/>
            <person name="Luo F."/>
            <person name="Wang Y."/>
            <person name="Xia P."/>
            <person name="Barry K."/>
            <person name="Daum C."/>
            <person name="Lipzen A."/>
            <person name="Yoshinaga Y."/>
            <person name="Schmutz J."/>
            <person name="Saski C."/>
            <person name="Vermerris W."/>
            <person name="Kresovich S."/>
        </authorList>
    </citation>
    <scope>NUCLEOTIDE SEQUENCE</scope>
</reference>
<accession>A0A921QXM7</accession>
<proteinExistence type="predicted"/>
<feature type="compositionally biased region" description="Basic residues" evidence="1">
    <location>
        <begin position="1"/>
        <end position="13"/>
    </location>
</feature>
<dbReference type="Proteomes" id="UP000807115">
    <property type="component" value="Chromosome 5"/>
</dbReference>
<comment type="caution">
    <text evidence="2">The sequence shown here is derived from an EMBL/GenBank/DDBJ whole genome shotgun (WGS) entry which is preliminary data.</text>
</comment>
<evidence type="ECO:0000256" key="1">
    <source>
        <dbReference type="SAM" id="MobiDB-lite"/>
    </source>
</evidence>
<dbReference type="EMBL" id="CM027684">
    <property type="protein sequence ID" value="KAG0530288.1"/>
    <property type="molecule type" value="Genomic_DNA"/>
</dbReference>
<name>A0A921QXM7_SORBI</name>
<evidence type="ECO:0000313" key="2">
    <source>
        <dbReference type="EMBL" id="KAG0530288.1"/>
    </source>
</evidence>
<dbReference type="PANTHER" id="PTHR33075">
    <property type="entry name" value="OS02G0499800 PROTEIN"/>
    <property type="match status" value="1"/>
</dbReference>
<dbReference type="PANTHER" id="PTHR33075:SF7">
    <property type="entry name" value="OS02G0303350 PROTEIN"/>
    <property type="match status" value="1"/>
</dbReference>
<gene>
    <name evidence="2" type="ORF">BDA96_05G173200</name>
</gene>
<protein>
    <submittedName>
        <fullName evidence="2">Uncharacterized protein</fullName>
    </submittedName>
</protein>
<feature type="compositionally biased region" description="Basic and acidic residues" evidence="1">
    <location>
        <begin position="14"/>
        <end position="23"/>
    </location>
</feature>
<organism evidence="2 3">
    <name type="scientific">Sorghum bicolor</name>
    <name type="common">Sorghum</name>
    <name type="synonym">Sorghum vulgare</name>
    <dbReference type="NCBI Taxonomy" id="4558"/>
    <lineage>
        <taxon>Eukaryota</taxon>
        <taxon>Viridiplantae</taxon>
        <taxon>Streptophyta</taxon>
        <taxon>Embryophyta</taxon>
        <taxon>Tracheophyta</taxon>
        <taxon>Spermatophyta</taxon>
        <taxon>Magnoliopsida</taxon>
        <taxon>Liliopsida</taxon>
        <taxon>Poales</taxon>
        <taxon>Poaceae</taxon>
        <taxon>PACMAD clade</taxon>
        <taxon>Panicoideae</taxon>
        <taxon>Andropogonodae</taxon>
        <taxon>Andropogoneae</taxon>
        <taxon>Sorghinae</taxon>
        <taxon>Sorghum</taxon>
    </lineage>
</organism>
<reference evidence="2" key="2">
    <citation type="submission" date="2020-10" db="EMBL/GenBank/DDBJ databases">
        <authorList>
            <person name="Cooper E.A."/>
            <person name="Brenton Z.W."/>
            <person name="Flinn B.S."/>
            <person name="Jenkins J."/>
            <person name="Shu S."/>
            <person name="Flowers D."/>
            <person name="Luo F."/>
            <person name="Wang Y."/>
            <person name="Xia P."/>
            <person name="Barry K."/>
            <person name="Daum C."/>
            <person name="Lipzen A."/>
            <person name="Yoshinaga Y."/>
            <person name="Schmutz J."/>
            <person name="Saski C."/>
            <person name="Vermerris W."/>
            <person name="Kresovich S."/>
        </authorList>
    </citation>
    <scope>NUCLEOTIDE SEQUENCE</scope>
</reference>
<sequence length="116" mass="12585">MTPIRKKKKKSRKMKEQLDDSFLRRSSRISSKTQGYKNEESAKKAKGTSKGNKPGGEAAEEVLDIMPLDAIPPSNPGDGPAPHLPLDILRGVAEGFLQIQPESVSAALIQKDTMDG</sequence>
<evidence type="ECO:0000313" key="3">
    <source>
        <dbReference type="Proteomes" id="UP000807115"/>
    </source>
</evidence>
<feature type="region of interest" description="Disordered" evidence="1">
    <location>
        <begin position="1"/>
        <end position="60"/>
    </location>
</feature>